<dbReference type="InterPro" id="IPR014922">
    <property type="entry name" value="YdhG-like"/>
</dbReference>
<dbReference type="STRING" id="398512.Bccel_2897"/>
<dbReference type="SUPFAM" id="SSF159888">
    <property type="entry name" value="YdhG-like"/>
    <property type="match status" value="1"/>
</dbReference>
<gene>
    <name evidence="2" type="ORF">Bccel_2897</name>
</gene>
<organism evidence="2 3">
    <name type="scientific">Pseudobacteroides cellulosolvens ATCC 35603 = DSM 2933</name>
    <dbReference type="NCBI Taxonomy" id="398512"/>
    <lineage>
        <taxon>Bacteria</taxon>
        <taxon>Bacillati</taxon>
        <taxon>Bacillota</taxon>
        <taxon>Clostridia</taxon>
        <taxon>Eubacteriales</taxon>
        <taxon>Oscillospiraceae</taxon>
        <taxon>Pseudobacteroides</taxon>
    </lineage>
</organism>
<evidence type="ECO:0000313" key="2">
    <source>
        <dbReference type="EMBL" id="KNY27626.1"/>
    </source>
</evidence>
<dbReference type="Proteomes" id="UP000036923">
    <property type="component" value="Unassembled WGS sequence"/>
</dbReference>
<accession>A0A0L6JP60</accession>
<dbReference type="eggNOG" id="COG5646">
    <property type="taxonomic scope" value="Bacteria"/>
</dbReference>
<dbReference type="EMBL" id="LGTC01000001">
    <property type="protein sequence ID" value="KNY27626.1"/>
    <property type="molecule type" value="Genomic_DNA"/>
</dbReference>
<dbReference type="AlphaFoldDB" id="A0A0L6JP60"/>
<comment type="caution">
    <text evidence="2">The sequence shown here is derived from an EMBL/GenBank/DDBJ whole genome shotgun (WGS) entry which is preliminary data.</text>
</comment>
<keyword evidence="3" id="KW-1185">Reference proteome</keyword>
<dbReference type="RefSeq" id="WP_201781962.1">
    <property type="nucleotide sequence ID" value="NZ_JQKC01000044.1"/>
</dbReference>
<feature type="domain" description="YdhG-like" evidence="1">
    <location>
        <begin position="23"/>
        <end position="139"/>
    </location>
</feature>
<reference evidence="3" key="1">
    <citation type="submission" date="2015-07" db="EMBL/GenBank/DDBJ databases">
        <title>Near-Complete Genome Sequence of the Cellulolytic Bacterium Bacteroides (Pseudobacteroides) cellulosolvens ATCC 35603.</title>
        <authorList>
            <person name="Dassa B."/>
            <person name="Utturkar S.M."/>
            <person name="Klingeman D.M."/>
            <person name="Hurt R.A."/>
            <person name="Keller M."/>
            <person name="Xu J."/>
            <person name="Reddy Y.H.K."/>
            <person name="Borovok I."/>
            <person name="Grinberg I.R."/>
            <person name="Lamed R."/>
            <person name="Zhivin O."/>
            <person name="Bayer E.A."/>
            <person name="Brown S.D."/>
        </authorList>
    </citation>
    <scope>NUCLEOTIDE SEQUENCE [LARGE SCALE GENOMIC DNA]</scope>
    <source>
        <strain evidence="3">DSM 2933</strain>
    </source>
</reference>
<dbReference type="PATRIC" id="fig|398512.5.peg.3035"/>
<proteinExistence type="predicted"/>
<evidence type="ECO:0000313" key="3">
    <source>
        <dbReference type="Proteomes" id="UP000036923"/>
    </source>
</evidence>
<name>A0A0L6JP60_9FIRM</name>
<dbReference type="Gene3D" id="3.90.1150.200">
    <property type="match status" value="1"/>
</dbReference>
<dbReference type="Pfam" id="PF08818">
    <property type="entry name" value="DUF1801"/>
    <property type="match status" value="1"/>
</dbReference>
<sequence length="156" mass="18035">MVNSKVYLNMSPDEYIKQQPIERQAALEDLRHTILNNLPEGFKEIIQYGMIGYVVPHEIYPEGYHVNPKEALPFIGLANQKGYIALYHLGMYADGSLLEWFIKSYEDLNIGKLDMGKSCIRFKRLDKIPLELVGELCSKMSVDSYVKIYEANKRKK</sequence>
<evidence type="ECO:0000259" key="1">
    <source>
        <dbReference type="Pfam" id="PF08818"/>
    </source>
</evidence>
<protein>
    <recommendedName>
        <fullName evidence="1">YdhG-like domain-containing protein</fullName>
    </recommendedName>
</protein>